<dbReference type="RefSeq" id="WP_270127092.1">
    <property type="nucleotide sequence ID" value="NZ_CP115396.1"/>
</dbReference>
<dbReference type="Proteomes" id="UP001211872">
    <property type="component" value="Chromosome"/>
</dbReference>
<proteinExistence type="predicted"/>
<dbReference type="NCBIfam" id="NF007113">
    <property type="entry name" value="PRK09562.1"/>
    <property type="match status" value="1"/>
</dbReference>
<keyword evidence="3" id="KW-1185">Reference proteome</keyword>
<organism evidence="2 3">
    <name type="scientific">Hymenobacter yonginensis</name>
    <dbReference type="NCBI Taxonomy" id="748197"/>
    <lineage>
        <taxon>Bacteria</taxon>
        <taxon>Pseudomonadati</taxon>
        <taxon>Bacteroidota</taxon>
        <taxon>Cytophagia</taxon>
        <taxon>Cytophagales</taxon>
        <taxon>Hymenobacteraceae</taxon>
        <taxon>Hymenobacter</taxon>
    </lineage>
</organism>
<evidence type="ECO:0000313" key="2">
    <source>
        <dbReference type="EMBL" id="WBO84548.1"/>
    </source>
</evidence>
<evidence type="ECO:0000313" key="3">
    <source>
        <dbReference type="Proteomes" id="UP001211872"/>
    </source>
</evidence>
<dbReference type="InterPro" id="IPR004518">
    <property type="entry name" value="MazG-like_dom"/>
</dbReference>
<dbReference type="CDD" id="cd11528">
    <property type="entry name" value="NTP-PPase_MazG_Nterm"/>
    <property type="match status" value="1"/>
</dbReference>
<accession>A0ABY7PQI3</accession>
<feature type="domain" description="NTP pyrophosphohydrolase MazG-like" evidence="1">
    <location>
        <begin position="36"/>
        <end position="108"/>
    </location>
</feature>
<sequence>METTSPDRRPAQLAAFGRLLDVLERLRAECPWDRKQTLESLRHLTIEETYELSDAIIRNDLPDLKKELGDVFLHLIFYAKIASETGHFDIADVLNAQCEKLIFRHPHIYGNAQADTEEEVKKNWEQLKLQEKGNTSVLGGVPTSLPALVKAMRIQEKARGAGFDWEKPEQVWEKVQEELGEFKDEFAHADPAAINPERAAAEFGDLLFSLINFARHAGINPEEALERTNRKFIHRFQHLETQAARNGQRLADLSLAQMDVYWEEAKQQALPPSQNSPTK</sequence>
<dbReference type="InterPro" id="IPR011551">
    <property type="entry name" value="NTP_PyrPHydrolase_MazG"/>
</dbReference>
<dbReference type="NCBIfam" id="TIGR00444">
    <property type="entry name" value="mazG"/>
    <property type="match status" value="1"/>
</dbReference>
<name>A0ABY7PQI3_9BACT</name>
<reference evidence="2 3" key="1">
    <citation type="journal article" date="2011" name="Int. J. Syst. Evol. Microbiol.">
        <title>Hymenobacter yonginensis sp. nov., isolated from a mesotrophic artificial lake.</title>
        <authorList>
            <person name="Joung Y."/>
            <person name="Cho S.H."/>
            <person name="Kim H."/>
            <person name="Kim S.B."/>
            <person name="Joh K."/>
        </authorList>
    </citation>
    <scope>NUCLEOTIDE SEQUENCE [LARGE SCALE GENOMIC DNA]</scope>
    <source>
        <strain evidence="2 3">KCTC 22745</strain>
    </source>
</reference>
<dbReference type="InterPro" id="IPR048011">
    <property type="entry name" value="NTP-PPase_MazG-like_C"/>
</dbReference>
<gene>
    <name evidence="2" type="primary">mazG</name>
    <name evidence="2" type="ORF">O9Z63_19550</name>
</gene>
<dbReference type="EC" id="3.6.1.9" evidence="2"/>
<dbReference type="InterPro" id="IPR048015">
    <property type="entry name" value="NTP-PPase_MazG-like_N"/>
</dbReference>
<dbReference type="GO" id="GO:0047429">
    <property type="term" value="F:nucleoside triphosphate diphosphatase activity"/>
    <property type="evidence" value="ECO:0007669"/>
    <property type="project" value="UniProtKB-EC"/>
</dbReference>
<dbReference type="SUPFAM" id="SSF101386">
    <property type="entry name" value="all-alpha NTP pyrophosphatases"/>
    <property type="match status" value="2"/>
</dbReference>
<dbReference type="Gene3D" id="1.10.287.1080">
    <property type="entry name" value="MazG-like"/>
    <property type="match status" value="2"/>
</dbReference>
<dbReference type="EMBL" id="CP115396">
    <property type="protein sequence ID" value="WBO84548.1"/>
    <property type="molecule type" value="Genomic_DNA"/>
</dbReference>
<dbReference type="PANTHER" id="PTHR30522:SF0">
    <property type="entry name" value="NUCLEOSIDE TRIPHOSPHATE PYROPHOSPHOHYDROLASE"/>
    <property type="match status" value="1"/>
</dbReference>
<evidence type="ECO:0000259" key="1">
    <source>
        <dbReference type="Pfam" id="PF03819"/>
    </source>
</evidence>
<protein>
    <submittedName>
        <fullName evidence="2">Nucleoside triphosphate pyrophosphohydrolase</fullName>
        <ecNumber evidence="2">3.6.1.9</ecNumber>
    </submittedName>
</protein>
<feature type="domain" description="NTP pyrophosphohydrolase MazG-like" evidence="1">
    <location>
        <begin position="168"/>
        <end position="238"/>
    </location>
</feature>
<dbReference type="Pfam" id="PF03819">
    <property type="entry name" value="MazG"/>
    <property type="match status" value="2"/>
</dbReference>
<keyword evidence="2" id="KW-0378">Hydrolase</keyword>
<dbReference type="CDD" id="cd11529">
    <property type="entry name" value="NTP-PPase_MazG_Cterm"/>
    <property type="match status" value="1"/>
</dbReference>
<dbReference type="PANTHER" id="PTHR30522">
    <property type="entry name" value="NUCLEOSIDE TRIPHOSPHATE PYROPHOSPHOHYDROLASE"/>
    <property type="match status" value="1"/>
</dbReference>